<protein>
    <submittedName>
        <fullName evidence="1">Uncharacterized protein</fullName>
    </submittedName>
</protein>
<gene>
    <name evidence="1" type="ORF">LPJ66_000543</name>
</gene>
<sequence>MRCFRSSTRMLLAICTLASSCLAALQPTDIHIKVMERTGDKLFSASPQYPNTFGKVPEITSTTPLSVSFSVKSTTANEAVAVDQAFVNFRHKETGDETAFVAKRAGVGAYRMDLARKHFRTHFAPSPGLYDISLVLGSFADGGVHYALGTVQMSNGKPQQQQQQQRMSDTVVFGARPEIHHRFAEPQRMPSAAVSLVFAVLCVVPLVVLFGVWARLGVNVGGLGAEPVASAAFLGLVGAYMALAVAYWVGVKLFSALTYALVLALPTYAVGQVALSRRAASKPC</sequence>
<evidence type="ECO:0000313" key="1">
    <source>
        <dbReference type="EMBL" id="KAJ1901761.1"/>
    </source>
</evidence>
<name>A0ACC1IVP7_9FUNG</name>
<evidence type="ECO:0000313" key="2">
    <source>
        <dbReference type="Proteomes" id="UP001150581"/>
    </source>
</evidence>
<organism evidence="1 2">
    <name type="scientific">Kickxella alabastrina</name>
    <dbReference type="NCBI Taxonomy" id="61397"/>
    <lineage>
        <taxon>Eukaryota</taxon>
        <taxon>Fungi</taxon>
        <taxon>Fungi incertae sedis</taxon>
        <taxon>Zoopagomycota</taxon>
        <taxon>Kickxellomycotina</taxon>
        <taxon>Kickxellomycetes</taxon>
        <taxon>Kickxellales</taxon>
        <taxon>Kickxellaceae</taxon>
        <taxon>Kickxella</taxon>
    </lineage>
</organism>
<keyword evidence="2" id="KW-1185">Reference proteome</keyword>
<reference evidence="1" key="1">
    <citation type="submission" date="2022-07" db="EMBL/GenBank/DDBJ databases">
        <title>Phylogenomic reconstructions and comparative analyses of Kickxellomycotina fungi.</title>
        <authorList>
            <person name="Reynolds N.K."/>
            <person name="Stajich J.E."/>
            <person name="Barry K."/>
            <person name="Grigoriev I.V."/>
            <person name="Crous P."/>
            <person name="Smith M.E."/>
        </authorList>
    </citation>
    <scope>NUCLEOTIDE SEQUENCE</scope>
    <source>
        <strain evidence="1">Benny 63K</strain>
    </source>
</reference>
<proteinExistence type="predicted"/>
<dbReference type="Proteomes" id="UP001150581">
    <property type="component" value="Unassembled WGS sequence"/>
</dbReference>
<comment type="caution">
    <text evidence="1">The sequence shown here is derived from an EMBL/GenBank/DDBJ whole genome shotgun (WGS) entry which is preliminary data.</text>
</comment>
<dbReference type="EMBL" id="JANBPG010000016">
    <property type="protein sequence ID" value="KAJ1901761.1"/>
    <property type="molecule type" value="Genomic_DNA"/>
</dbReference>
<accession>A0ACC1IVP7</accession>